<dbReference type="GeneID" id="27697428"/>
<dbReference type="EMBL" id="KN846985">
    <property type="protein sequence ID" value="KIW94524.1"/>
    <property type="molecule type" value="Genomic_DNA"/>
</dbReference>
<keyword evidence="3" id="KW-1185">Reference proteome</keyword>
<dbReference type="Pfam" id="PF06985">
    <property type="entry name" value="HET"/>
    <property type="match status" value="1"/>
</dbReference>
<sequence length="662" mass="76007">MAYISVPESPKRLAWSGDEDIFVLWDPERQTFNLSCPKPTDSNGPRSLPIGERIRLCHRSQALSNRAGREVDPSGIHPNLVKHWIELCNRDHQNTCPSSNPRLSALRSSPEQLHLIDVRNKCIVQRPWNEDYVALSYVWGKTTQLSLNQSNYDFLTSPFALASYRNQVSKTIWDAMHFVGTIGQRYLWADSLCLVQDSPEDFSRGIQLMGLIYEGALLTIIAANGSSADAGLPRIHWDPNRNLSPQRSEEIMPGLRFAIVRAVDCYLRASVWASRGWTYQEEIFSHRSIIFVNDQVYYRCRQRIWAEDTWADLKPTEQDLDEWSVSWVALIQDVAFHQVVHPLDQLFDLIEGFQLRSLTRDSDAIHAVSGILQPLSKRMRTPLLEGLPGCAFDLALLFSHLHPIGQHSPGRRRCEFPSWSWAGWVGNTHWNAFHELYNSHDVAGINDWLDNRTWIVWYKTQQGQLVKIVRYAEPVASWERVTRDIMYERRSPLPTSGRFPKLRTSRTEPSNLFVKNVSYTLLAFYTVSIILTTSSYIPGTFLEARNLHLDALFDNENGFCGFLSPDVRHSAIEHTRVELIILSECQTSSFPPLDRKGMEDRIHPIWSKPYQASDSTEWQLYWVLAIAWSGDCYERRGLGQILQSAVDKSLKPGPQWKEIVLG</sequence>
<dbReference type="RefSeq" id="XP_016621193.1">
    <property type="nucleotide sequence ID" value="XM_016762246.1"/>
</dbReference>
<protein>
    <recommendedName>
        <fullName evidence="1">Heterokaryon incompatibility domain-containing protein</fullName>
    </recommendedName>
</protein>
<dbReference type="OrthoDB" id="4161767at2759"/>
<reference evidence="2" key="1">
    <citation type="submission" date="2015-01" db="EMBL/GenBank/DDBJ databases">
        <title>The Genome Sequence of Cladophialophora bantiana CBS 173.52.</title>
        <authorList>
            <consortium name="The Broad Institute Genomics Platform"/>
            <person name="Cuomo C."/>
            <person name="de Hoog S."/>
            <person name="Gorbushina A."/>
            <person name="Stielow B."/>
            <person name="Teixiera M."/>
            <person name="Abouelleil A."/>
            <person name="Chapman S.B."/>
            <person name="Priest M."/>
            <person name="Young S.K."/>
            <person name="Wortman J."/>
            <person name="Nusbaum C."/>
            <person name="Birren B."/>
        </authorList>
    </citation>
    <scope>NUCLEOTIDE SEQUENCE [LARGE SCALE GENOMIC DNA]</scope>
    <source>
        <strain evidence="2">CBS 173.52</strain>
    </source>
</reference>
<dbReference type="PANTHER" id="PTHR33112:SF12">
    <property type="entry name" value="HETEROKARYON INCOMPATIBILITY DOMAIN-CONTAINING PROTEIN"/>
    <property type="match status" value="1"/>
</dbReference>
<evidence type="ECO:0000313" key="2">
    <source>
        <dbReference type="EMBL" id="KIW94524.1"/>
    </source>
</evidence>
<dbReference type="Proteomes" id="UP000053789">
    <property type="component" value="Unassembled WGS sequence"/>
</dbReference>
<organism evidence="2 3">
    <name type="scientific">Cladophialophora bantiana (strain ATCC 10958 / CBS 173.52 / CDC B-1940 / NIH 8579)</name>
    <name type="common">Xylohypha bantiana</name>
    <dbReference type="NCBI Taxonomy" id="1442370"/>
    <lineage>
        <taxon>Eukaryota</taxon>
        <taxon>Fungi</taxon>
        <taxon>Dikarya</taxon>
        <taxon>Ascomycota</taxon>
        <taxon>Pezizomycotina</taxon>
        <taxon>Eurotiomycetes</taxon>
        <taxon>Chaetothyriomycetidae</taxon>
        <taxon>Chaetothyriales</taxon>
        <taxon>Herpotrichiellaceae</taxon>
        <taxon>Cladophialophora</taxon>
    </lineage>
</organism>
<dbReference type="PANTHER" id="PTHR33112">
    <property type="entry name" value="DOMAIN PROTEIN, PUTATIVE-RELATED"/>
    <property type="match status" value="1"/>
</dbReference>
<name>A0A0D2ICQ4_CLAB1</name>
<gene>
    <name evidence="2" type="ORF">Z519_04500</name>
</gene>
<proteinExistence type="predicted"/>
<accession>A0A0D2ICQ4</accession>
<dbReference type="VEuPathDB" id="FungiDB:Z519_04500"/>
<feature type="domain" description="Heterokaryon incompatibility" evidence="1">
    <location>
        <begin position="132"/>
        <end position="281"/>
    </location>
</feature>
<evidence type="ECO:0000313" key="3">
    <source>
        <dbReference type="Proteomes" id="UP000053789"/>
    </source>
</evidence>
<evidence type="ECO:0000259" key="1">
    <source>
        <dbReference type="Pfam" id="PF06985"/>
    </source>
</evidence>
<dbReference type="AlphaFoldDB" id="A0A0D2ICQ4"/>
<dbReference type="HOGENOM" id="CLU_003953_5_2_1"/>
<dbReference type="InterPro" id="IPR010730">
    <property type="entry name" value="HET"/>
</dbReference>